<feature type="region of interest" description="Disordered" evidence="2">
    <location>
        <begin position="151"/>
        <end position="178"/>
    </location>
</feature>
<sequence>MPEETKDQDLTDNNSDKSEEENSRITTIFQRVKMNHDRDSSTVCNEQEIKTLEEARTIIASLRNRIRNQTLQMITWRRTLQTQEVMMAQMVREKGEELNSLTKQLMLFESRLCKKQNEINVSIKQREVIISRQRRVIRRLQERLAERNKAAKLSSSSDGINNDNDSAVVLDDDDEDDDELTPLRFRSRIFDVTLMRSISDASQPSYRGRKFNGIITNKVGVLETVYSIEEDEDQLADQESSEEPDCSSAPADSLYDEEIGSSSTSQSCSSSVPQLELIQENQQTSIETSFEDINDDSFDNTIYNKTNDHNSNLIEINYNENQVDIMNDKLYDNVLNIETQTLDKIKLSDLNISDTENLLIHDNIKDDSTISSMNNVMHKVVIEPSSIKVDNDDDNIDDNYHKKNLYVYGKEERRNGICDYLFDEASSIKNINHNNDDDDDNYDDADDNEEDDEEIKNETIIQRPRDESQHAQVTYNRVMSNHRSVTKPKDVKYKRINKAKSKSLEELRGRLRTWVDKGAANITVAVVDQSSYA</sequence>
<keyword evidence="4" id="KW-1185">Reference proteome</keyword>
<evidence type="ECO:0000256" key="2">
    <source>
        <dbReference type="SAM" id="MobiDB-lite"/>
    </source>
</evidence>
<feature type="compositionally biased region" description="Acidic residues" evidence="2">
    <location>
        <begin position="436"/>
        <end position="455"/>
    </location>
</feature>
<evidence type="ECO:0000313" key="4">
    <source>
        <dbReference type="Proteomes" id="UP000639338"/>
    </source>
</evidence>
<reference evidence="3 4" key="1">
    <citation type="submission" date="2020-08" db="EMBL/GenBank/DDBJ databases">
        <title>Aphidius gifuensis genome sequencing and assembly.</title>
        <authorList>
            <person name="Du Z."/>
        </authorList>
    </citation>
    <scope>NUCLEOTIDE SEQUENCE [LARGE SCALE GENOMIC DNA]</scope>
    <source>
        <strain evidence="3">YNYX2018</strain>
        <tissue evidence="3">Adults</tissue>
    </source>
</reference>
<gene>
    <name evidence="3" type="ORF">HCN44_009158</name>
</gene>
<dbReference type="EMBL" id="JACMRX010000001">
    <property type="protein sequence ID" value="KAF7997760.1"/>
    <property type="molecule type" value="Genomic_DNA"/>
</dbReference>
<feature type="compositionally biased region" description="Acidic residues" evidence="2">
    <location>
        <begin position="231"/>
        <end position="245"/>
    </location>
</feature>
<organism evidence="3 4">
    <name type="scientific">Aphidius gifuensis</name>
    <name type="common">Parasitoid wasp</name>
    <dbReference type="NCBI Taxonomy" id="684658"/>
    <lineage>
        <taxon>Eukaryota</taxon>
        <taxon>Metazoa</taxon>
        <taxon>Ecdysozoa</taxon>
        <taxon>Arthropoda</taxon>
        <taxon>Hexapoda</taxon>
        <taxon>Insecta</taxon>
        <taxon>Pterygota</taxon>
        <taxon>Neoptera</taxon>
        <taxon>Endopterygota</taxon>
        <taxon>Hymenoptera</taxon>
        <taxon>Apocrita</taxon>
        <taxon>Ichneumonoidea</taxon>
        <taxon>Braconidae</taxon>
        <taxon>Aphidiinae</taxon>
        <taxon>Aphidius</taxon>
    </lineage>
</organism>
<feature type="region of interest" description="Disordered" evidence="2">
    <location>
        <begin position="231"/>
        <end position="273"/>
    </location>
</feature>
<comment type="caution">
    <text evidence="3">The sequence shown here is derived from an EMBL/GenBank/DDBJ whole genome shotgun (WGS) entry which is preliminary data.</text>
</comment>
<protein>
    <submittedName>
        <fullName evidence="3">Uncharacterized protein</fullName>
    </submittedName>
</protein>
<feature type="region of interest" description="Disordered" evidence="2">
    <location>
        <begin position="430"/>
        <end position="455"/>
    </location>
</feature>
<feature type="region of interest" description="Disordered" evidence="2">
    <location>
        <begin position="1"/>
        <end position="23"/>
    </location>
</feature>
<dbReference type="AlphaFoldDB" id="A0A835CYK5"/>
<accession>A0A835CYK5</accession>
<evidence type="ECO:0000313" key="3">
    <source>
        <dbReference type="EMBL" id="KAF7997760.1"/>
    </source>
</evidence>
<dbReference type="OrthoDB" id="6421972at2759"/>
<proteinExistence type="predicted"/>
<evidence type="ECO:0000256" key="1">
    <source>
        <dbReference type="SAM" id="Coils"/>
    </source>
</evidence>
<feature type="compositionally biased region" description="Low complexity" evidence="2">
    <location>
        <begin position="261"/>
        <end position="271"/>
    </location>
</feature>
<name>A0A835CYK5_APHGI</name>
<dbReference type="Proteomes" id="UP000639338">
    <property type="component" value="Unassembled WGS sequence"/>
</dbReference>
<feature type="compositionally biased region" description="Low complexity" evidence="2">
    <location>
        <begin position="154"/>
        <end position="166"/>
    </location>
</feature>
<feature type="coiled-coil region" evidence="1">
    <location>
        <begin position="45"/>
        <end position="72"/>
    </location>
</feature>
<keyword evidence="1" id="KW-0175">Coiled coil</keyword>